<keyword evidence="3" id="KW-1185">Reference proteome</keyword>
<gene>
    <name evidence="2" type="ORF">GKZ27_06390</name>
</gene>
<comment type="caution">
    <text evidence="2">The sequence shown here is derived from an EMBL/GenBank/DDBJ whole genome shotgun (WGS) entry which is preliminary data.</text>
</comment>
<feature type="domain" description="D-glucuronyl C5-epimerase C-terminal" evidence="1">
    <location>
        <begin position="165"/>
        <end position="371"/>
    </location>
</feature>
<dbReference type="InterPro" id="IPR039721">
    <property type="entry name" value="C5-epimerase"/>
</dbReference>
<sequence length="388" mass="43514">MERFGGGVPVNNGLYSIPIDIADLPEGWNYIVLSAKRPATRWTVGVECFINKIANQASVFVPALEVKNARIAGNVTNNTGYMLEDDYSATGCYSLSEGYDEESPPEYIKLDEDGIPTVQYSDGWFYNPVTIAQQALRVYGSYLQTQSAADKEKFLHFANWFISNQEENGSFPYDFSFAMRPTVILPRGFVSSMAQGQVLSVLARAFVVTDDEKYLACGARALDFMLQSGDTDIFQGGSRSLEDLCNSNSDMKEYRELRIYEEYVFDPSTYVLNGDLYALLGIADWSAVASENYGAAKAKASFEEGIKAIEVMLPYYDFYGWSSYDLLQYTADDLDPHFGSRYAHRCHIELLHVLADLSGSETLAKYAKKFAEYADDPFWAQIEVLARN</sequence>
<name>A0A6N8JPU8_9ACTN</name>
<evidence type="ECO:0000313" key="3">
    <source>
        <dbReference type="Proteomes" id="UP000463388"/>
    </source>
</evidence>
<dbReference type="Proteomes" id="UP000463388">
    <property type="component" value="Unassembled WGS sequence"/>
</dbReference>
<protein>
    <recommendedName>
        <fullName evidence="1">D-glucuronyl C5-epimerase C-terminal domain-containing protein</fullName>
    </recommendedName>
</protein>
<dbReference type="PANTHER" id="PTHR13174:SF3">
    <property type="entry name" value="D-GLUCURONYL C5-EPIMERASE"/>
    <property type="match status" value="1"/>
</dbReference>
<evidence type="ECO:0000259" key="1">
    <source>
        <dbReference type="Pfam" id="PF06662"/>
    </source>
</evidence>
<dbReference type="EMBL" id="WSRR01000013">
    <property type="protein sequence ID" value="MVX61079.1"/>
    <property type="molecule type" value="Genomic_DNA"/>
</dbReference>
<proteinExistence type="predicted"/>
<dbReference type="GO" id="GO:0015012">
    <property type="term" value="P:heparan sulfate proteoglycan biosynthetic process"/>
    <property type="evidence" value="ECO:0007669"/>
    <property type="project" value="InterPro"/>
</dbReference>
<reference evidence="2 3" key="1">
    <citation type="submission" date="2019-12" db="EMBL/GenBank/DDBJ databases">
        <title>Microbes associate with the intestines of laboratory mice.</title>
        <authorList>
            <person name="Navarre W."/>
            <person name="Wong E."/>
        </authorList>
    </citation>
    <scope>NUCLEOTIDE SEQUENCE [LARGE SCALE GENOMIC DNA]</scope>
    <source>
        <strain evidence="2 3">NM66_B29</strain>
    </source>
</reference>
<dbReference type="PANTHER" id="PTHR13174">
    <property type="entry name" value="D-GLUCURONYL C5-EPIMERASE"/>
    <property type="match status" value="1"/>
</dbReference>
<dbReference type="Pfam" id="PF06662">
    <property type="entry name" value="C5-epim_C"/>
    <property type="match status" value="1"/>
</dbReference>
<accession>A0A6N8JPU8</accession>
<dbReference type="AlphaFoldDB" id="A0A6N8JPU8"/>
<dbReference type="GO" id="GO:0047464">
    <property type="term" value="F:heparosan-N-sulfate-glucuronate 5-epimerase activity"/>
    <property type="evidence" value="ECO:0007669"/>
    <property type="project" value="InterPro"/>
</dbReference>
<dbReference type="InterPro" id="IPR010598">
    <property type="entry name" value="C5-epim_C"/>
</dbReference>
<evidence type="ECO:0000313" key="2">
    <source>
        <dbReference type="EMBL" id="MVX61079.1"/>
    </source>
</evidence>
<organism evidence="2 3">
    <name type="scientific">Adlercreutzia mucosicola</name>
    <dbReference type="NCBI Taxonomy" id="580026"/>
    <lineage>
        <taxon>Bacteria</taxon>
        <taxon>Bacillati</taxon>
        <taxon>Actinomycetota</taxon>
        <taxon>Coriobacteriia</taxon>
        <taxon>Eggerthellales</taxon>
        <taxon>Eggerthellaceae</taxon>
        <taxon>Adlercreutzia</taxon>
    </lineage>
</organism>